<accession>A0ABZ2TJ87</accession>
<name>A0ABZ2TJ87_9RHOB</name>
<sequence length="200" mass="21584">MQHENILSKKAVKKAGSLQVIIVLLIGSALLRLGEGTGQALARGPGEIETIASPQADEIPICPTPNDLENILTVLNQREDGLVERETALRDRMHALDIAEDQVSKKLAQLERAEQNLRDTIALADTAAETDLGRLTRVYETMKPKQAAALFEEMDPNFAAGFLGRMRPDAAAAIMAGLSPEAAHLFSVVLAGRNANVPRE</sequence>
<reference evidence="4 5" key="1">
    <citation type="submission" date="2024-02" db="EMBL/GenBank/DDBJ databases">
        <title>Roseovarius strain W115 nov., isolated from a marine algae.</title>
        <authorList>
            <person name="Lee M.W."/>
            <person name="Lee J.K."/>
            <person name="Kim J.M."/>
            <person name="Choi D.G."/>
            <person name="Baek J.H."/>
            <person name="Bayburt H."/>
            <person name="Jung J.J."/>
            <person name="Han D.M."/>
            <person name="Jeon C.O."/>
        </authorList>
    </citation>
    <scope>NUCLEOTIDE SEQUENCE [LARGE SCALE GENOMIC DNA]</scope>
    <source>
        <strain evidence="4 5">W115</strain>
    </source>
</reference>
<evidence type="ECO:0000313" key="5">
    <source>
        <dbReference type="Proteomes" id="UP001281305"/>
    </source>
</evidence>
<proteinExistence type="predicted"/>
<protein>
    <recommendedName>
        <fullName evidence="3">Magnesium transporter MgtE intracellular domain-containing protein</fullName>
    </recommendedName>
</protein>
<evidence type="ECO:0000256" key="1">
    <source>
        <dbReference type="SAM" id="Coils"/>
    </source>
</evidence>
<gene>
    <name evidence="4" type="ORF">RZS32_007490</name>
</gene>
<evidence type="ECO:0000259" key="3">
    <source>
        <dbReference type="Pfam" id="PF03448"/>
    </source>
</evidence>
<keyword evidence="2" id="KW-0472">Membrane</keyword>
<feature type="transmembrane region" description="Helical" evidence="2">
    <location>
        <begin position="15"/>
        <end position="33"/>
    </location>
</feature>
<organism evidence="4 5">
    <name type="scientific">Roseovarius rhodophyticola</name>
    <dbReference type="NCBI Taxonomy" id="3080827"/>
    <lineage>
        <taxon>Bacteria</taxon>
        <taxon>Pseudomonadati</taxon>
        <taxon>Pseudomonadota</taxon>
        <taxon>Alphaproteobacteria</taxon>
        <taxon>Rhodobacterales</taxon>
        <taxon>Roseobacteraceae</taxon>
        <taxon>Roseovarius</taxon>
    </lineage>
</organism>
<keyword evidence="1" id="KW-0175">Coiled coil</keyword>
<feature type="domain" description="Magnesium transporter MgtE intracellular" evidence="3">
    <location>
        <begin position="124"/>
        <end position="183"/>
    </location>
</feature>
<evidence type="ECO:0000313" key="4">
    <source>
        <dbReference type="EMBL" id="WYK19687.1"/>
    </source>
</evidence>
<dbReference type="Pfam" id="PF03448">
    <property type="entry name" value="MgtE_N"/>
    <property type="match status" value="1"/>
</dbReference>
<dbReference type="SUPFAM" id="SSF158791">
    <property type="entry name" value="MgtE N-terminal domain-like"/>
    <property type="match status" value="1"/>
</dbReference>
<feature type="coiled-coil region" evidence="1">
    <location>
        <begin position="96"/>
        <end position="130"/>
    </location>
</feature>
<dbReference type="RefSeq" id="WP_339106866.1">
    <property type="nucleotide sequence ID" value="NZ_CP146606.1"/>
</dbReference>
<evidence type="ECO:0000256" key="2">
    <source>
        <dbReference type="SAM" id="Phobius"/>
    </source>
</evidence>
<dbReference type="InterPro" id="IPR006668">
    <property type="entry name" value="Mg_transptr_MgtE_intracell_dom"/>
</dbReference>
<keyword evidence="2" id="KW-0812">Transmembrane</keyword>
<dbReference type="Proteomes" id="UP001281305">
    <property type="component" value="Chromosome"/>
</dbReference>
<keyword evidence="2" id="KW-1133">Transmembrane helix</keyword>
<keyword evidence="5" id="KW-1185">Reference proteome</keyword>
<dbReference type="EMBL" id="CP146606">
    <property type="protein sequence ID" value="WYK19687.1"/>
    <property type="molecule type" value="Genomic_DNA"/>
</dbReference>